<sequence length="178" mass="20157">MDLEIIPADTSSSHFTNVKHRHPTTPRTMRPDTGRRPTNLHSGPNSLKITGVVSFEINCNSQAVMMQARFVMKHLPDYARLQMRSTGAAVHLVIPYSCVPAVGREDFLCGWGTASLHLPLWAARVKSSFRLWSLHQTVYSYDRHRRGNEGCSRCKDELSGLDHFKQFCLLFPAHIGRL</sequence>
<comment type="caution">
    <text evidence="2">The sequence shown here is derived from an EMBL/GenBank/DDBJ whole genome shotgun (WGS) entry which is preliminary data.</text>
</comment>
<accession>A0ABD0LSA8</accession>
<proteinExistence type="predicted"/>
<evidence type="ECO:0000313" key="3">
    <source>
        <dbReference type="Proteomes" id="UP001519460"/>
    </source>
</evidence>
<dbReference type="AlphaFoldDB" id="A0ABD0LSA8"/>
<dbReference type="EMBL" id="JACVVK020000026">
    <property type="protein sequence ID" value="KAK7502474.1"/>
    <property type="molecule type" value="Genomic_DNA"/>
</dbReference>
<keyword evidence="3" id="KW-1185">Reference proteome</keyword>
<feature type="region of interest" description="Disordered" evidence="1">
    <location>
        <begin position="14"/>
        <end position="43"/>
    </location>
</feature>
<evidence type="ECO:0000256" key="1">
    <source>
        <dbReference type="SAM" id="MobiDB-lite"/>
    </source>
</evidence>
<evidence type="ECO:0000313" key="2">
    <source>
        <dbReference type="EMBL" id="KAK7502474.1"/>
    </source>
</evidence>
<organism evidence="2 3">
    <name type="scientific">Batillaria attramentaria</name>
    <dbReference type="NCBI Taxonomy" id="370345"/>
    <lineage>
        <taxon>Eukaryota</taxon>
        <taxon>Metazoa</taxon>
        <taxon>Spiralia</taxon>
        <taxon>Lophotrochozoa</taxon>
        <taxon>Mollusca</taxon>
        <taxon>Gastropoda</taxon>
        <taxon>Caenogastropoda</taxon>
        <taxon>Sorbeoconcha</taxon>
        <taxon>Cerithioidea</taxon>
        <taxon>Batillariidae</taxon>
        <taxon>Batillaria</taxon>
    </lineage>
</organism>
<name>A0ABD0LSA8_9CAEN</name>
<evidence type="ECO:0008006" key="4">
    <source>
        <dbReference type="Google" id="ProtNLM"/>
    </source>
</evidence>
<reference evidence="2 3" key="1">
    <citation type="journal article" date="2023" name="Sci. Data">
        <title>Genome assembly of the Korean intertidal mud-creeper Batillaria attramentaria.</title>
        <authorList>
            <person name="Patra A.K."/>
            <person name="Ho P.T."/>
            <person name="Jun S."/>
            <person name="Lee S.J."/>
            <person name="Kim Y."/>
            <person name="Won Y.J."/>
        </authorList>
    </citation>
    <scope>NUCLEOTIDE SEQUENCE [LARGE SCALE GENOMIC DNA]</scope>
    <source>
        <strain evidence="2">Wonlab-2016</strain>
    </source>
</reference>
<protein>
    <recommendedName>
        <fullName evidence="4">Reverse transcriptase zinc-binding domain-containing protein</fullName>
    </recommendedName>
</protein>
<dbReference type="Proteomes" id="UP001519460">
    <property type="component" value="Unassembled WGS sequence"/>
</dbReference>
<gene>
    <name evidence="2" type="ORF">BaRGS_00006427</name>
</gene>